<reference evidence="2" key="1">
    <citation type="submission" date="2018-11" db="EMBL/GenBank/DDBJ databases">
        <authorList>
            <person name="Grassa J C."/>
        </authorList>
    </citation>
    <scope>NUCLEOTIDE SEQUENCE [LARGE SCALE GENOMIC DNA]</scope>
</reference>
<name>A0A803R949_CANSA</name>
<protein>
    <submittedName>
        <fullName evidence="2">Uncharacterized protein</fullName>
    </submittedName>
</protein>
<keyword evidence="1" id="KW-1133">Transmembrane helix</keyword>
<dbReference type="EMBL" id="UZAU01000765">
    <property type="status" value="NOT_ANNOTATED_CDS"/>
    <property type="molecule type" value="Genomic_DNA"/>
</dbReference>
<organism evidence="2 3">
    <name type="scientific">Cannabis sativa</name>
    <name type="common">Hemp</name>
    <name type="synonym">Marijuana</name>
    <dbReference type="NCBI Taxonomy" id="3483"/>
    <lineage>
        <taxon>Eukaryota</taxon>
        <taxon>Viridiplantae</taxon>
        <taxon>Streptophyta</taxon>
        <taxon>Embryophyta</taxon>
        <taxon>Tracheophyta</taxon>
        <taxon>Spermatophyta</taxon>
        <taxon>Magnoliopsida</taxon>
        <taxon>eudicotyledons</taxon>
        <taxon>Gunneridae</taxon>
        <taxon>Pentapetalae</taxon>
        <taxon>rosids</taxon>
        <taxon>fabids</taxon>
        <taxon>Rosales</taxon>
        <taxon>Cannabaceae</taxon>
        <taxon>Cannabis</taxon>
    </lineage>
</organism>
<accession>A0A803R949</accession>
<evidence type="ECO:0000256" key="1">
    <source>
        <dbReference type="SAM" id="Phobius"/>
    </source>
</evidence>
<feature type="transmembrane region" description="Helical" evidence="1">
    <location>
        <begin position="12"/>
        <end position="32"/>
    </location>
</feature>
<keyword evidence="1" id="KW-0812">Transmembrane</keyword>
<evidence type="ECO:0000313" key="2">
    <source>
        <dbReference type="EnsemblPlants" id="cds.novel_model_6578_5bd9a17a"/>
    </source>
</evidence>
<keyword evidence="3" id="KW-1185">Reference proteome</keyword>
<dbReference type="Proteomes" id="UP000596661">
    <property type="component" value="Chromosome 9"/>
</dbReference>
<dbReference type="Gramene" id="novel_model_6578_5bd9a17a">
    <property type="protein sequence ID" value="cds.novel_model_6578_5bd9a17a"/>
    <property type="gene ID" value="novel_gene_3474_5bd9a17a"/>
</dbReference>
<dbReference type="AlphaFoldDB" id="A0A803R949"/>
<evidence type="ECO:0000313" key="3">
    <source>
        <dbReference type="Proteomes" id="UP000596661"/>
    </source>
</evidence>
<sequence length="104" mass="12428">MDTPSQFRRLKTWVRCWSDSGLMLPFFMLLYIKYGCIRLPLDLRLDFYSFQKQKGIRPPSNYILHLWVALDHHRTTSNLHLQLLHISIADWHWACIRPPSGLHP</sequence>
<dbReference type="EnsemblPlants" id="novel_model_6578_5bd9a17a">
    <property type="protein sequence ID" value="cds.novel_model_6578_5bd9a17a"/>
    <property type="gene ID" value="novel_gene_3474_5bd9a17a"/>
</dbReference>
<reference evidence="2" key="2">
    <citation type="submission" date="2021-03" db="UniProtKB">
        <authorList>
            <consortium name="EnsemblPlants"/>
        </authorList>
    </citation>
    <scope>IDENTIFICATION</scope>
</reference>
<proteinExistence type="predicted"/>
<keyword evidence="1" id="KW-0472">Membrane</keyword>